<dbReference type="GeneID" id="91087544"/>
<gene>
    <name evidence="1" type="ORF">L203_103333</name>
</gene>
<proteinExistence type="predicted"/>
<evidence type="ECO:0000313" key="2">
    <source>
        <dbReference type="Proteomes" id="UP000094043"/>
    </source>
</evidence>
<sequence>MVSYDKTPVARRGSETASPYRCANGENLFRKDVDAKAEQVSRLQHQQGESVGLEVPDRRFHDKFSLRLVMLLPSRTPKQSTTFTRDAGLLSYLD</sequence>
<dbReference type="Proteomes" id="UP000094043">
    <property type="component" value="Chromosome 4"/>
</dbReference>
<reference evidence="1" key="3">
    <citation type="submission" date="2024-01" db="EMBL/GenBank/DDBJ databases">
        <authorList>
            <person name="Coelho M.A."/>
            <person name="David-Palma M."/>
            <person name="Shea T."/>
            <person name="Sun S."/>
            <person name="Cuomo C.A."/>
            <person name="Heitman J."/>
        </authorList>
    </citation>
    <scope>NUCLEOTIDE SEQUENCE</scope>
    <source>
        <strain evidence="1">CBS 7841</strain>
    </source>
</reference>
<reference evidence="1" key="2">
    <citation type="journal article" date="2022" name="Elife">
        <title>Obligate sexual reproduction of a homothallic fungus closely related to the Cryptococcus pathogenic species complex.</title>
        <authorList>
            <person name="Passer A.R."/>
            <person name="Clancey S.A."/>
            <person name="Shea T."/>
            <person name="David-Palma M."/>
            <person name="Averette A.F."/>
            <person name="Boekhout T."/>
            <person name="Porcel B.M."/>
            <person name="Nowrousian M."/>
            <person name="Cuomo C.A."/>
            <person name="Sun S."/>
            <person name="Heitman J."/>
            <person name="Coelho M.A."/>
        </authorList>
    </citation>
    <scope>NUCLEOTIDE SEQUENCE</scope>
    <source>
        <strain evidence="1">CBS 7841</strain>
    </source>
</reference>
<name>A0AAJ8JTE6_9TREE</name>
<dbReference type="RefSeq" id="XP_066068832.1">
    <property type="nucleotide sequence ID" value="XM_066212735.1"/>
</dbReference>
<protein>
    <submittedName>
        <fullName evidence="1">Uncharacterized protein</fullName>
    </submittedName>
</protein>
<evidence type="ECO:0000313" key="1">
    <source>
        <dbReference type="EMBL" id="WVN88132.1"/>
    </source>
</evidence>
<accession>A0AAJ8JTE6</accession>
<keyword evidence="2" id="KW-1185">Reference proteome</keyword>
<dbReference type="AlphaFoldDB" id="A0AAJ8JTE6"/>
<reference evidence="1" key="1">
    <citation type="submission" date="2016-06" db="EMBL/GenBank/DDBJ databases">
        <authorList>
            <person name="Cuomo C."/>
            <person name="Litvintseva A."/>
            <person name="Heitman J."/>
            <person name="Chen Y."/>
            <person name="Sun S."/>
            <person name="Springer D."/>
            <person name="Dromer F."/>
            <person name="Young S."/>
            <person name="Zeng Q."/>
            <person name="Chapman S."/>
            <person name="Gujja S."/>
            <person name="Saif S."/>
            <person name="Birren B."/>
        </authorList>
    </citation>
    <scope>NUCLEOTIDE SEQUENCE</scope>
    <source>
        <strain evidence="1">CBS 7841</strain>
    </source>
</reference>
<organism evidence="1 2">
    <name type="scientific">Cryptococcus depauperatus CBS 7841</name>
    <dbReference type="NCBI Taxonomy" id="1295531"/>
    <lineage>
        <taxon>Eukaryota</taxon>
        <taxon>Fungi</taxon>
        <taxon>Dikarya</taxon>
        <taxon>Basidiomycota</taxon>
        <taxon>Agaricomycotina</taxon>
        <taxon>Tremellomycetes</taxon>
        <taxon>Tremellales</taxon>
        <taxon>Cryptococcaceae</taxon>
        <taxon>Cryptococcus</taxon>
    </lineage>
</organism>
<dbReference type="KEGG" id="cdep:91087544"/>
<dbReference type="EMBL" id="CP143787">
    <property type="protein sequence ID" value="WVN88132.1"/>
    <property type="molecule type" value="Genomic_DNA"/>
</dbReference>